<dbReference type="CDD" id="cd14275">
    <property type="entry name" value="UBA_EF-Ts"/>
    <property type="match status" value="1"/>
</dbReference>
<sequence>MISAKAVKELRDRTGAGMMDCKKTLTEANGDMEKAVELLREKGLAAAAKKAGRVAAEGIIATYVSEDKKTAGIVEVNCETDFVAINEEFIVFANNLAKMASTTTCANIDAFVEEKYIANEEKTVKEYLTELIAKIGENMNVRRFSKFNVENGTIASYIHGGGRIGVLTKVECDKQSEVVQTVAKDLAMQVAAANPLYLDDTSVDQEAIEKEKEIYRVQALNEGKPENIVDKMVLGRVKKYLKEICLVDQVWVKNGDYTITKLLQEKSKEVGADMKVTSFVRFEKGEGIEKKEENFAEEVAKQMQQGK</sequence>
<gene>
    <name evidence="6" type="primary">tsf</name>
    <name evidence="8" type="ORF">SAMN04488528_1005201</name>
</gene>
<dbReference type="InterPro" id="IPR014039">
    <property type="entry name" value="Transl_elong_EFTs/EF1B_dimer"/>
</dbReference>
<comment type="similarity">
    <text evidence="1 6">Belongs to the EF-Ts family.</text>
</comment>
<evidence type="ECO:0000259" key="7">
    <source>
        <dbReference type="Pfam" id="PF00889"/>
    </source>
</evidence>
<dbReference type="GO" id="GO:0003746">
    <property type="term" value="F:translation elongation factor activity"/>
    <property type="evidence" value="ECO:0007669"/>
    <property type="project" value="UniProtKB-UniRule"/>
</dbReference>
<dbReference type="Gene3D" id="1.10.8.10">
    <property type="entry name" value="DNA helicase RuvA subunit, C-terminal domain"/>
    <property type="match status" value="1"/>
</dbReference>
<dbReference type="SUPFAM" id="SSF46934">
    <property type="entry name" value="UBA-like"/>
    <property type="match status" value="1"/>
</dbReference>
<evidence type="ECO:0000256" key="6">
    <source>
        <dbReference type="HAMAP-Rule" id="MF_00050"/>
    </source>
</evidence>
<dbReference type="EMBL" id="FOKI01000005">
    <property type="protein sequence ID" value="SFA89891.1"/>
    <property type="molecule type" value="Genomic_DNA"/>
</dbReference>
<organism evidence="8 9">
    <name type="scientific">Clostridium frigidicarnis</name>
    <dbReference type="NCBI Taxonomy" id="84698"/>
    <lineage>
        <taxon>Bacteria</taxon>
        <taxon>Bacillati</taxon>
        <taxon>Bacillota</taxon>
        <taxon>Clostridia</taxon>
        <taxon>Eubacteriales</taxon>
        <taxon>Clostridiaceae</taxon>
        <taxon>Clostridium</taxon>
    </lineage>
</organism>
<evidence type="ECO:0000313" key="8">
    <source>
        <dbReference type="EMBL" id="SFA89891.1"/>
    </source>
</evidence>
<evidence type="ECO:0000256" key="2">
    <source>
        <dbReference type="ARBA" id="ARBA00016956"/>
    </source>
</evidence>
<dbReference type="NCBIfam" id="TIGR00116">
    <property type="entry name" value="tsf"/>
    <property type="match status" value="1"/>
</dbReference>
<name>A0A1I0WMP0_9CLOT</name>
<dbReference type="InterPro" id="IPR001816">
    <property type="entry name" value="Transl_elong_EFTs/EF1B"/>
</dbReference>
<dbReference type="SUPFAM" id="SSF54713">
    <property type="entry name" value="Elongation factor Ts (EF-Ts), dimerisation domain"/>
    <property type="match status" value="2"/>
</dbReference>
<dbReference type="FunFam" id="1.10.8.10:FF:000001">
    <property type="entry name" value="Elongation factor Ts"/>
    <property type="match status" value="1"/>
</dbReference>
<reference evidence="8 9" key="1">
    <citation type="submission" date="2016-10" db="EMBL/GenBank/DDBJ databases">
        <authorList>
            <person name="de Groot N.N."/>
        </authorList>
    </citation>
    <scope>NUCLEOTIDE SEQUENCE [LARGE SCALE GENOMIC DNA]</scope>
    <source>
        <strain evidence="8 9">DSM 12271</strain>
    </source>
</reference>
<dbReference type="FunFam" id="1.10.286.20:FF:000001">
    <property type="entry name" value="Elongation factor Ts"/>
    <property type="match status" value="1"/>
</dbReference>
<evidence type="ECO:0000313" key="9">
    <source>
        <dbReference type="Proteomes" id="UP000198619"/>
    </source>
</evidence>
<keyword evidence="9" id="KW-1185">Reference proteome</keyword>
<evidence type="ECO:0000256" key="1">
    <source>
        <dbReference type="ARBA" id="ARBA00005532"/>
    </source>
</evidence>
<protein>
    <recommendedName>
        <fullName evidence="2 6">Elongation factor Ts</fullName>
        <shortName evidence="6">EF-Ts</shortName>
    </recommendedName>
</protein>
<feature type="domain" description="Translation elongation factor EFTs/EF1B dimerisation" evidence="7">
    <location>
        <begin position="72"/>
        <end position="286"/>
    </location>
</feature>
<proteinExistence type="inferred from homology"/>
<dbReference type="PANTHER" id="PTHR11741">
    <property type="entry name" value="ELONGATION FACTOR TS"/>
    <property type="match status" value="1"/>
</dbReference>
<evidence type="ECO:0000256" key="4">
    <source>
        <dbReference type="ARBA" id="ARBA00022917"/>
    </source>
</evidence>
<keyword evidence="6" id="KW-0963">Cytoplasm</keyword>
<dbReference type="RefSeq" id="WP_090039349.1">
    <property type="nucleotide sequence ID" value="NZ_FOKI01000005.1"/>
</dbReference>
<comment type="function">
    <text evidence="5 6">Associates with the EF-Tu.GDP complex and induces the exchange of GDP to GTP. It remains bound to the aminoacyl-tRNA.EF-Tu.GTP complex up to the GTP hydrolysis stage on the ribosome.</text>
</comment>
<dbReference type="OrthoDB" id="9808348at2"/>
<dbReference type="Proteomes" id="UP000198619">
    <property type="component" value="Unassembled WGS sequence"/>
</dbReference>
<dbReference type="InterPro" id="IPR009060">
    <property type="entry name" value="UBA-like_sf"/>
</dbReference>
<dbReference type="STRING" id="84698.SAMN04488528_1005201"/>
<accession>A0A1I0WMP0</accession>
<dbReference type="GO" id="GO:0005737">
    <property type="term" value="C:cytoplasm"/>
    <property type="evidence" value="ECO:0007669"/>
    <property type="project" value="UniProtKB-SubCell"/>
</dbReference>
<dbReference type="Gene3D" id="3.30.479.20">
    <property type="entry name" value="Elongation factor Ts, dimerisation domain"/>
    <property type="match status" value="2"/>
</dbReference>
<keyword evidence="3 6" id="KW-0251">Elongation factor</keyword>
<dbReference type="PANTHER" id="PTHR11741:SF0">
    <property type="entry name" value="ELONGATION FACTOR TS, MITOCHONDRIAL"/>
    <property type="match status" value="1"/>
</dbReference>
<feature type="region of interest" description="Involved in Mg(2+) ion dislocation from EF-Tu" evidence="6">
    <location>
        <begin position="80"/>
        <end position="83"/>
    </location>
</feature>
<dbReference type="Gene3D" id="1.10.286.20">
    <property type="match status" value="1"/>
</dbReference>
<keyword evidence="4 6" id="KW-0648">Protein biosynthesis</keyword>
<evidence type="ECO:0000256" key="5">
    <source>
        <dbReference type="ARBA" id="ARBA00025453"/>
    </source>
</evidence>
<evidence type="ECO:0000256" key="3">
    <source>
        <dbReference type="ARBA" id="ARBA00022768"/>
    </source>
</evidence>
<dbReference type="HAMAP" id="MF_00050">
    <property type="entry name" value="EF_Ts"/>
    <property type="match status" value="1"/>
</dbReference>
<dbReference type="Pfam" id="PF00889">
    <property type="entry name" value="EF_TS"/>
    <property type="match status" value="1"/>
</dbReference>
<comment type="subcellular location">
    <subcellularLocation>
        <location evidence="6">Cytoplasm</location>
    </subcellularLocation>
</comment>
<dbReference type="AlphaFoldDB" id="A0A1I0WMP0"/>
<dbReference type="InterPro" id="IPR036402">
    <property type="entry name" value="EF-Ts_dimer_sf"/>
</dbReference>